<dbReference type="PANTHER" id="PTHR11059:SF0">
    <property type="entry name" value="DNA REPAIR PROTEIN RECN"/>
    <property type="match status" value="1"/>
</dbReference>
<evidence type="ECO:0000256" key="7">
    <source>
        <dbReference type="ARBA" id="ARBA00023204"/>
    </source>
</evidence>
<accession>A0A2V1HQZ4</accession>
<keyword evidence="5 9" id="KW-0227">DNA damage</keyword>
<dbReference type="PANTHER" id="PTHR11059">
    <property type="entry name" value="DNA REPAIR PROTEIN RECN"/>
    <property type="match status" value="1"/>
</dbReference>
<evidence type="ECO:0000256" key="3">
    <source>
        <dbReference type="ARBA" id="ARBA00021315"/>
    </source>
</evidence>
<reference evidence="11 12" key="1">
    <citation type="submission" date="2018-05" db="EMBL/GenBank/DDBJ databases">
        <title>Amnibacterium sp. M8JJ-5, whole genome shotgun sequence.</title>
        <authorList>
            <person name="Tuo L."/>
        </authorList>
    </citation>
    <scope>NUCLEOTIDE SEQUENCE [LARGE SCALE GENOMIC DNA]</scope>
    <source>
        <strain evidence="11 12">M8JJ-5</strain>
    </source>
</reference>
<dbReference type="PIRSF" id="PIRSF003128">
    <property type="entry name" value="RecN"/>
    <property type="match status" value="1"/>
</dbReference>
<dbReference type="GO" id="GO:0006310">
    <property type="term" value="P:DNA recombination"/>
    <property type="evidence" value="ECO:0007669"/>
    <property type="project" value="InterPro"/>
</dbReference>
<protein>
    <recommendedName>
        <fullName evidence="3 9">DNA repair protein RecN</fullName>
    </recommendedName>
    <alternativeName>
        <fullName evidence="8 9">Recombination protein N</fullName>
    </alternativeName>
</protein>
<dbReference type="OrthoDB" id="9806954at2"/>
<evidence type="ECO:0000259" key="10">
    <source>
        <dbReference type="Pfam" id="PF02463"/>
    </source>
</evidence>
<feature type="domain" description="RecF/RecN/SMC N-terminal" evidence="10">
    <location>
        <begin position="2"/>
        <end position="522"/>
    </location>
</feature>
<keyword evidence="4" id="KW-0547">Nucleotide-binding</keyword>
<proteinExistence type="inferred from homology"/>
<evidence type="ECO:0000256" key="4">
    <source>
        <dbReference type="ARBA" id="ARBA00022741"/>
    </source>
</evidence>
<name>A0A2V1HQZ4_9MICO</name>
<dbReference type="SUPFAM" id="SSF52540">
    <property type="entry name" value="P-loop containing nucleoside triphosphate hydrolases"/>
    <property type="match status" value="1"/>
</dbReference>
<dbReference type="Gene3D" id="3.40.50.300">
    <property type="entry name" value="P-loop containing nucleotide triphosphate hydrolases"/>
    <property type="match status" value="2"/>
</dbReference>
<keyword evidence="12" id="KW-1185">Reference proteome</keyword>
<evidence type="ECO:0000256" key="6">
    <source>
        <dbReference type="ARBA" id="ARBA00022840"/>
    </source>
</evidence>
<dbReference type="GO" id="GO:0009432">
    <property type="term" value="P:SOS response"/>
    <property type="evidence" value="ECO:0007669"/>
    <property type="project" value="TreeGrafter"/>
</dbReference>
<organism evidence="11 12">
    <name type="scientific">Amnibacterium flavum</name>
    <dbReference type="NCBI Taxonomy" id="2173173"/>
    <lineage>
        <taxon>Bacteria</taxon>
        <taxon>Bacillati</taxon>
        <taxon>Actinomycetota</taxon>
        <taxon>Actinomycetes</taxon>
        <taxon>Micrococcales</taxon>
        <taxon>Microbacteriaceae</taxon>
        <taxon>Amnibacterium</taxon>
    </lineage>
</organism>
<dbReference type="Proteomes" id="UP000244893">
    <property type="component" value="Unassembled WGS sequence"/>
</dbReference>
<dbReference type="InterPro" id="IPR004604">
    <property type="entry name" value="DNA_recomb/repair_RecN"/>
</dbReference>
<sequence>MIEEIGIRGLGVIGEATLPLSPGFTALTGETGAGKTMVVTAVGLLLGERSDPGVIRAGADRASVEARWLVDEQGPVADRVREAGGDVDPLGDGRAELLISRTIVGEGRSRASVGGRSAPASLLAELAEHLVVVHGQSDQIRLRSAAAQREALDRFAGAELAETMAKYQTAFRRWTAGRDELNRLIADRDQRSSEADELRDQLAEIEVVAPQPGEDAELQQRADRLSNAEELRLAASEAHELLSSESLDDARDVITLLAQARRALERAAELDPELAALAEQVDAVSYQAVDAATGLAGYAAGFDLDSARELESIQQRISELGLLTRKFGPTLDDVLAFLDAGSGRLLELDTDGERIAALERDVVADELIVTELADELSAIRSSAGARLSTEVSAELSALAMPDAELLVDVRGREDFTASGRDAVQLLLQPHPGGEPRPLGRGASGGELSRIMLAIEVVLASGGSVPTFVFDEVDAGVGGAAAIEIGRRLARLAETAQVIVVTHLAQVAAFAGNHLRVEKDRSGEVTESSVRRLLGDERVAEMARLLSGLPDSETGLAHARELLDVAGTGAGSPAR</sequence>
<evidence type="ECO:0000256" key="5">
    <source>
        <dbReference type="ARBA" id="ARBA00022763"/>
    </source>
</evidence>
<keyword evidence="6" id="KW-0067">ATP-binding</keyword>
<dbReference type="RefSeq" id="WP_116757471.1">
    <property type="nucleotide sequence ID" value="NZ_JBHUEX010000001.1"/>
</dbReference>
<comment type="similarity">
    <text evidence="2 9">Belongs to the RecN family.</text>
</comment>
<evidence type="ECO:0000256" key="8">
    <source>
        <dbReference type="ARBA" id="ARBA00033408"/>
    </source>
</evidence>
<keyword evidence="7 9" id="KW-0234">DNA repair</keyword>
<evidence type="ECO:0000313" key="11">
    <source>
        <dbReference type="EMBL" id="PVZ94958.1"/>
    </source>
</evidence>
<comment type="function">
    <text evidence="1 9">May be involved in recombinational repair of damaged DNA.</text>
</comment>
<comment type="caution">
    <text evidence="11">The sequence shown here is derived from an EMBL/GenBank/DDBJ whole genome shotgun (WGS) entry which is preliminary data.</text>
</comment>
<dbReference type="GO" id="GO:0005524">
    <property type="term" value="F:ATP binding"/>
    <property type="evidence" value="ECO:0007669"/>
    <property type="project" value="UniProtKB-KW"/>
</dbReference>
<dbReference type="InterPro" id="IPR027417">
    <property type="entry name" value="P-loop_NTPase"/>
</dbReference>
<gene>
    <name evidence="11" type="primary">recN</name>
    <name evidence="11" type="ORF">DDQ50_14225</name>
</gene>
<evidence type="ECO:0000256" key="9">
    <source>
        <dbReference type="PIRNR" id="PIRNR003128"/>
    </source>
</evidence>
<dbReference type="CDD" id="cd03241">
    <property type="entry name" value="ABC_RecN"/>
    <property type="match status" value="1"/>
</dbReference>
<dbReference type="NCBIfam" id="TIGR00634">
    <property type="entry name" value="recN"/>
    <property type="match status" value="1"/>
</dbReference>
<evidence type="ECO:0000256" key="2">
    <source>
        <dbReference type="ARBA" id="ARBA00009441"/>
    </source>
</evidence>
<dbReference type="GO" id="GO:0043590">
    <property type="term" value="C:bacterial nucleoid"/>
    <property type="evidence" value="ECO:0007669"/>
    <property type="project" value="TreeGrafter"/>
</dbReference>
<dbReference type="Pfam" id="PF02463">
    <property type="entry name" value="SMC_N"/>
    <property type="match status" value="1"/>
</dbReference>
<dbReference type="InterPro" id="IPR003395">
    <property type="entry name" value="RecF/RecN/SMC_N"/>
</dbReference>
<evidence type="ECO:0000256" key="1">
    <source>
        <dbReference type="ARBA" id="ARBA00003618"/>
    </source>
</evidence>
<evidence type="ECO:0000313" key="12">
    <source>
        <dbReference type="Proteomes" id="UP000244893"/>
    </source>
</evidence>
<dbReference type="GO" id="GO:0006281">
    <property type="term" value="P:DNA repair"/>
    <property type="evidence" value="ECO:0007669"/>
    <property type="project" value="UniProtKB-KW"/>
</dbReference>
<dbReference type="AlphaFoldDB" id="A0A2V1HQZ4"/>
<dbReference type="EMBL" id="QEOP01000002">
    <property type="protein sequence ID" value="PVZ94958.1"/>
    <property type="molecule type" value="Genomic_DNA"/>
</dbReference>